<comment type="caution">
    <text evidence="7">The sequence shown here is derived from an EMBL/GenBank/DDBJ whole genome shotgun (WGS) entry which is preliminary data.</text>
</comment>
<sequence>MPIPRQKSCAQCRKAKTKCSLTVPQCSRCIEKNIGCNYAGYSVRAAPYAASSPSTRRDASTELRALEREQGRVPSGSGFDPDIVFTGDMDVSSGWNLSDANITVGEPILTPNAPNPQLTSYQGLFSPMDTWPINLTNQEAEEVRQPVNYRRSVAEVSSLSGNKPSSGLAKRQALSAHTILATKTMLGQIAAQCALDDNKSYDCLAKGAHQCLPRTLSICASLVNMHQTKTEASSDFVWDTIYAEVGRLAKEYHNLGITQLLEAVQALSIYTLLQAFDQDSIEKNDIKSLLGDVWNIARKLHLAYDCRAVDTVENPFSRTEWVLYESIRRSMTLLSILEVFVEVVSGTCDRWCDSTFDSVPLPCIRDLWEVKSTYEWTRRYDAHVRSRNLNRTLRLKDFRYSQTLSPEQMMSDTGDVGGVVKDVMRWCEGVDQYGTLVWLAASLVKV</sequence>
<keyword evidence="2" id="KW-0862">Zinc</keyword>
<gene>
    <name evidence="7" type="ORF">PT974_10820</name>
</gene>
<accession>A0ABR0SAW4</accession>
<keyword evidence="4" id="KW-0804">Transcription</keyword>
<reference evidence="7 8" key="1">
    <citation type="submission" date="2024-01" db="EMBL/GenBank/DDBJ databases">
        <title>Complete genome of Cladobotryum mycophilum ATHUM6906.</title>
        <authorList>
            <person name="Christinaki A.C."/>
            <person name="Myridakis A.I."/>
            <person name="Kouvelis V.N."/>
        </authorList>
    </citation>
    <scope>NUCLEOTIDE SEQUENCE [LARGE SCALE GENOMIC DNA]</scope>
    <source>
        <strain evidence="7 8">ATHUM6906</strain>
    </source>
</reference>
<dbReference type="PANTHER" id="PTHR47660">
    <property type="entry name" value="TRANSCRIPTION FACTOR WITH C2H2 AND ZN(2)-CYS(6) DNA BINDING DOMAIN (EUROFUNG)-RELATED-RELATED"/>
    <property type="match status" value="1"/>
</dbReference>
<dbReference type="Proteomes" id="UP001338125">
    <property type="component" value="Unassembled WGS sequence"/>
</dbReference>
<keyword evidence="1" id="KW-0479">Metal-binding</keyword>
<feature type="domain" description="Zn(2)-C6 fungal-type" evidence="6">
    <location>
        <begin position="8"/>
        <end position="38"/>
    </location>
</feature>
<organism evidence="7 8">
    <name type="scientific">Cladobotryum mycophilum</name>
    <dbReference type="NCBI Taxonomy" id="491253"/>
    <lineage>
        <taxon>Eukaryota</taxon>
        <taxon>Fungi</taxon>
        <taxon>Dikarya</taxon>
        <taxon>Ascomycota</taxon>
        <taxon>Pezizomycotina</taxon>
        <taxon>Sordariomycetes</taxon>
        <taxon>Hypocreomycetidae</taxon>
        <taxon>Hypocreales</taxon>
        <taxon>Hypocreaceae</taxon>
        <taxon>Cladobotryum</taxon>
    </lineage>
</organism>
<dbReference type="CDD" id="cd00067">
    <property type="entry name" value="GAL4"/>
    <property type="match status" value="1"/>
</dbReference>
<dbReference type="EMBL" id="JAVFKD010000015">
    <property type="protein sequence ID" value="KAK5989307.1"/>
    <property type="molecule type" value="Genomic_DNA"/>
</dbReference>
<keyword evidence="8" id="KW-1185">Reference proteome</keyword>
<evidence type="ECO:0000259" key="6">
    <source>
        <dbReference type="PROSITE" id="PS50048"/>
    </source>
</evidence>
<protein>
    <recommendedName>
        <fullName evidence="6">Zn(2)-C6 fungal-type domain-containing protein</fullName>
    </recommendedName>
</protein>
<dbReference type="PROSITE" id="PS50048">
    <property type="entry name" value="ZN2_CY6_FUNGAL_2"/>
    <property type="match status" value="1"/>
</dbReference>
<evidence type="ECO:0000256" key="3">
    <source>
        <dbReference type="ARBA" id="ARBA00023015"/>
    </source>
</evidence>
<dbReference type="PANTHER" id="PTHR47660:SF3">
    <property type="entry name" value="FINGER DOMAIN PROTEIN, PUTATIVE (AFU_ORTHOLOGUE AFUA_4G03310)-RELATED"/>
    <property type="match status" value="1"/>
</dbReference>
<dbReference type="PROSITE" id="PS00463">
    <property type="entry name" value="ZN2_CY6_FUNGAL_1"/>
    <property type="match status" value="1"/>
</dbReference>
<proteinExistence type="predicted"/>
<name>A0ABR0SAW4_9HYPO</name>
<dbReference type="InterPro" id="IPR036864">
    <property type="entry name" value="Zn2-C6_fun-type_DNA-bd_sf"/>
</dbReference>
<dbReference type="SUPFAM" id="SSF57701">
    <property type="entry name" value="Zn2/Cys6 DNA-binding domain"/>
    <property type="match status" value="1"/>
</dbReference>
<dbReference type="Gene3D" id="4.10.240.10">
    <property type="entry name" value="Zn(2)-C6 fungal-type DNA-binding domain"/>
    <property type="match status" value="1"/>
</dbReference>
<evidence type="ECO:0000256" key="5">
    <source>
        <dbReference type="ARBA" id="ARBA00023242"/>
    </source>
</evidence>
<keyword evidence="5" id="KW-0539">Nucleus</keyword>
<dbReference type="Pfam" id="PF00172">
    <property type="entry name" value="Zn_clus"/>
    <property type="match status" value="1"/>
</dbReference>
<evidence type="ECO:0000313" key="8">
    <source>
        <dbReference type="Proteomes" id="UP001338125"/>
    </source>
</evidence>
<evidence type="ECO:0000256" key="1">
    <source>
        <dbReference type="ARBA" id="ARBA00022723"/>
    </source>
</evidence>
<dbReference type="InterPro" id="IPR001138">
    <property type="entry name" value="Zn2Cys6_DnaBD"/>
</dbReference>
<evidence type="ECO:0000256" key="2">
    <source>
        <dbReference type="ARBA" id="ARBA00022833"/>
    </source>
</evidence>
<evidence type="ECO:0000313" key="7">
    <source>
        <dbReference type="EMBL" id="KAK5989307.1"/>
    </source>
</evidence>
<keyword evidence="3" id="KW-0805">Transcription regulation</keyword>
<evidence type="ECO:0000256" key="4">
    <source>
        <dbReference type="ARBA" id="ARBA00023163"/>
    </source>
</evidence>
<dbReference type="SMART" id="SM00066">
    <property type="entry name" value="GAL4"/>
    <property type="match status" value="1"/>
</dbReference>